<dbReference type="PROSITE" id="PS00356">
    <property type="entry name" value="HTH_LACI_1"/>
    <property type="match status" value="1"/>
</dbReference>
<dbReference type="PANTHER" id="PTHR30146">
    <property type="entry name" value="LACI-RELATED TRANSCRIPTIONAL REPRESSOR"/>
    <property type="match status" value="1"/>
</dbReference>
<dbReference type="Pfam" id="PF00356">
    <property type="entry name" value="LacI"/>
    <property type="match status" value="1"/>
</dbReference>
<evidence type="ECO:0000313" key="5">
    <source>
        <dbReference type="EMBL" id="EFR88669.1"/>
    </source>
</evidence>
<keyword evidence="1" id="KW-0805">Transcription regulation</keyword>
<evidence type="ECO:0000256" key="3">
    <source>
        <dbReference type="ARBA" id="ARBA00023163"/>
    </source>
</evidence>
<evidence type="ECO:0000259" key="4">
    <source>
        <dbReference type="PROSITE" id="PS50932"/>
    </source>
</evidence>
<dbReference type="SUPFAM" id="SSF47413">
    <property type="entry name" value="lambda repressor-like DNA-binding domains"/>
    <property type="match status" value="1"/>
</dbReference>
<dbReference type="SMART" id="SM00354">
    <property type="entry name" value="HTH_LACI"/>
    <property type="match status" value="1"/>
</dbReference>
<gene>
    <name evidence="5" type="ORF">NT05LM_0736</name>
</gene>
<dbReference type="PROSITE" id="PS50932">
    <property type="entry name" value="HTH_LACI_2"/>
    <property type="match status" value="1"/>
</dbReference>
<evidence type="ECO:0000256" key="2">
    <source>
        <dbReference type="ARBA" id="ARBA00023125"/>
    </source>
</evidence>
<dbReference type="Gene3D" id="1.10.260.40">
    <property type="entry name" value="lambda repressor-like DNA-binding domains"/>
    <property type="match status" value="1"/>
</dbReference>
<dbReference type="CDD" id="cd06286">
    <property type="entry name" value="PBP1_CcpB-like"/>
    <property type="match status" value="1"/>
</dbReference>
<dbReference type="PANTHER" id="PTHR30146:SF105">
    <property type="entry name" value="CATABOLITE CONTROL PROTEIN B"/>
    <property type="match status" value="1"/>
</dbReference>
<evidence type="ECO:0000313" key="6">
    <source>
        <dbReference type="Proteomes" id="UP000003412"/>
    </source>
</evidence>
<keyword evidence="2" id="KW-0238">DNA-binding</keyword>
<protein>
    <submittedName>
        <fullName evidence="5">LacI family transcription regulator</fullName>
    </submittedName>
</protein>
<dbReference type="EMBL" id="ADXF01000377">
    <property type="protein sequence ID" value="EFR88669.1"/>
    <property type="molecule type" value="Genomic_DNA"/>
</dbReference>
<dbReference type="InterPro" id="IPR010982">
    <property type="entry name" value="Lambda_DNA-bd_dom_sf"/>
</dbReference>
<proteinExistence type="predicted"/>
<dbReference type="Pfam" id="PF13377">
    <property type="entry name" value="Peripla_BP_3"/>
    <property type="match status" value="1"/>
</dbReference>
<accession>A0ABN0BZN0</accession>
<name>A0ABN0BZN0_9LIST</name>
<evidence type="ECO:0000256" key="1">
    <source>
        <dbReference type="ARBA" id="ARBA00023015"/>
    </source>
</evidence>
<reference evidence="5 6" key="1">
    <citation type="journal article" date="2010" name="Microbiol. Resour. Announc.">
        <title>Comparative genomics of the bacterial genus Listeria: Genome evolution is characterized by limited gene acquisition and limited gene loss.</title>
        <authorList>
            <person name="den Bakker H.C."/>
            <person name="Cummings C.A."/>
            <person name="Ferreira V."/>
            <person name="Vatta P."/>
            <person name="Orsi R.H."/>
            <person name="Degoricija L."/>
            <person name="Barker M."/>
            <person name="Petrauskene O."/>
            <person name="Furtado M.R."/>
            <person name="Wiedmann M."/>
        </authorList>
    </citation>
    <scope>NUCLEOTIDE SEQUENCE [LARGE SCALE GENOMIC DNA]</scope>
    <source>
        <strain evidence="5 6">FSL S4-120</strain>
    </source>
</reference>
<dbReference type="CDD" id="cd01392">
    <property type="entry name" value="HTH_LacI"/>
    <property type="match status" value="1"/>
</dbReference>
<feature type="domain" description="HTH lacI-type" evidence="4">
    <location>
        <begin position="27"/>
        <end position="81"/>
    </location>
</feature>
<sequence>YPNWLFGGLFWYTKYRATRNRGVLQLANIQEIAKLAGVSSATVSRVINNRDYVSDETRKRVQTIIDKLDYVPNINAVSLKKGATKLIGMVIPSFTDSLNVFLKSFTMIAQEHGYNVTLFMTRIDPDKELEALEMLRQKQIDALVLVIRSNDWKTIEHYTKYGPIVTWQRVESEKIPSVFMNQYDGYTLALDHLYAKGYRKFVNVYGNTTGLNTQSRMLAFKDFCARYELDPHEFRQFYGQGSRQDGEKIAHWFAEAEHKPDAFLTPNDYFAAGLLTEARRLGYSVPEDFAICGFDNMEVAHLLDITTIHYPVNLQAENAFTLIMNQLFGSNLPLLDLDFHLVERKTT</sequence>
<dbReference type="InterPro" id="IPR028082">
    <property type="entry name" value="Peripla_BP_I"/>
</dbReference>
<dbReference type="PRINTS" id="PR00036">
    <property type="entry name" value="HTHLACI"/>
</dbReference>
<feature type="non-terminal residue" evidence="5">
    <location>
        <position position="1"/>
    </location>
</feature>
<comment type="caution">
    <text evidence="5">The sequence shown here is derived from an EMBL/GenBank/DDBJ whole genome shotgun (WGS) entry which is preliminary data.</text>
</comment>
<organism evidence="5 6">
    <name type="scientific">Listeria marthii FSL S4-120</name>
    <dbReference type="NCBI Taxonomy" id="702457"/>
    <lineage>
        <taxon>Bacteria</taxon>
        <taxon>Bacillati</taxon>
        <taxon>Bacillota</taxon>
        <taxon>Bacilli</taxon>
        <taxon>Bacillales</taxon>
        <taxon>Listeriaceae</taxon>
        <taxon>Listeria</taxon>
    </lineage>
</organism>
<keyword evidence="6" id="KW-1185">Reference proteome</keyword>
<dbReference type="Proteomes" id="UP000003412">
    <property type="component" value="Chromosome"/>
</dbReference>
<dbReference type="InterPro" id="IPR000843">
    <property type="entry name" value="HTH_LacI"/>
</dbReference>
<dbReference type="SUPFAM" id="SSF53822">
    <property type="entry name" value="Periplasmic binding protein-like I"/>
    <property type="match status" value="1"/>
</dbReference>
<dbReference type="Gene3D" id="3.40.50.2300">
    <property type="match status" value="2"/>
</dbReference>
<dbReference type="InterPro" id="IPR046335">
    <property type="entry name" value="LacI/GalR-like_sensor"/>
</dbReference>
<keyword evidence="3" id="KW-0804">Transcription</keyword>